<reference evidence="2 3" key="1">
    <citation type="submission" date="2019-07" db="EMBL/GenBank/DDBJ databases">
        <title>Genomics analysis of Aphanomyces spp. identifies a new class of oomycete effector associated with host adaptation.</title>
        <authorList>
            <person name="Gaulin E."/>
        </authorList>
    </citation>
    <scope>NUCLEOTIDE SEQUENCE [LARGE SCALE GENOMIC DNA]</scope>
    <source>
        <strain evidence="2 3">ATCC 201684</strain>
    </source>
</reference>
<feature type="region of interest" description="Disordered" evidence="1">
    <location>
        <begin position="204"/>
        <end position="231"/>
    </location>
</feature>
<name>A0A6G0W7A4_9STRA</name>
<organism evidence="2 3">
    <name type="scientific">Aphanomyces euteiches</name>
    <dbReference type="NCBI Taxonomy" id="100861"/>
    <lineage>
        <taxon>Eukaryota</taxon>
        <taxon>Sar</taxon>
        <taxon>Stramenopiles</taxon>
        <taxon>Oomycota</taxon>
        <taxon>Saprolegniomycetes</taxon>
        <taxon>Saprolegniales</taxon>
        <taxon>Verrucalvaceae</taxon>
        <taxon>Aphanomyces</taxon>
    </lineage>
</organism>
<evidence type="ECO:0008006" key="4">
    <source>
        <dbReference type="Google" id="ProtNLM"/>
    </source>
</evidence>
<dbReference type="EMBL" id="VJMJ01000318">
    <property type="protein sequence ID" value="KAF0723027.1"/>
    <property type="molecule type" value="Genomic_DNA"/>
</dbReference>
<gene>
    <name evidence="2" type="ORF">Ae201684_017991</name>
</gene>
<comment type="caution">
    <text evidence="2">The sequence shown here is derived from an EMBL/GenBank/DDBJ whole genome shotgun (WGS) entry which is preliminary data.</text>
</comment>
<keyword evidence="3" id="KW-1185">Reference proteome</keyword>
<sequence>MLIVEDENLNPTAPDAIVESRSWNARSTHRRLLVRRDDKKSWVSVAVGLLIVEITPQGAMRFWTLLAAACTAVVAFDQRRNDVQVMHSIASTTDVVHLKNRVLTAPGKANQVNNPWDKWERWGFKNGGRAGAFLGATGGAIGGTLAGGFAGASAGPVGSAVGAAAGVTGGLYTGSILGRNGGAMAGAAGGRVVDKHLAKKKAKISSQCSTTGRSDEVIWPKQRDGPVSLQAPRLLYPTNQ</sequence>
<evidence type="ECO:0000313" key="3">
    <source>
        <dbReference type="Proteomes" id="UP000481153"/>
    </source>
</evidence>
<proteinExistence type="predicted"/>
<evidence type="ECO:0000256" key="1">
    <source>
        <dbReference type="SAM" id="MobiDB-lite"/>
    </source>
</evidence>
<accession>A0A6G0W7A4</accession>
<evidence type="ECO:0000313" key="2">
    <source>
        <dbReference type="EMBL" id="KAF0723027.1"/>
    </source>
</evidence>
<dbReference type="Proteomes" id="UP000481153">
    <property type="component" value="Unassembled WGS sequence"/>
</dbReference>
<dbReference type="AlphaFoldDB" id="A0A6G0W7A4"/>
<dbReference type="VEuPathDB" id="FungiDB:AeMF1_004534"/>
<feature type="compositionally biased region" description="Basic and acidic residues" evidence="1">
    <location>
        <begin position="213"/>
        <end position="224"/>
    </location>
</feature>
<protein>
    <recommendedName>
        <fullName evidence="4">Glycine zipper domain-containing protein</fullName>
    </recommendedName>
</protein>